<protein>
    <submittedName>
        <fullName evidence="6">LysR family transcriptional regulator</fullName>
    </submittedName>
</protein>
<dbReference type="PROSITE" id="PS50931">
    <property type="entry name" value="HTH_LYSR"/>
    <property type="match status" value="1"/>
</dbReference>
<dbReference type="Gene3D" id="3.40.190.10">
    <property type="entry name" value="Periplasmic binding protein-like II"/>
    <property type="match status" value="2"/>
</dbReference>
<keyword evidence="4" id="KW-0804">Transcription</keyword>
<dbReference type="SUPFAM" id="SSF46785">
    <property type="entry name" value="Winged helix' DNA-binding domain"/>
    <property type="match status" value="1"/>
</dbReference>
<dbReference type="RefSeq" id="WP_185064156.1">
    <property type="nucleotide sequence ID" value="NZ_BAABJP010000010.1"/>
</dbReference>
<dbReference type="EMBL" id="BAABJP010000010">
    <property type="protein sequence ID" value="GAA5156174.1"/>
    <property type="molecule type" value="Genomic_DNA"/>
</dbReference>
<organism evidence="6 7">
    <name type="scientific">Pseudonocardia eucalypti</name>
    <dbReference type="NCBI Taxonomy" id="648755"/>
    <lineage>
        <taxon>Bacteria</taxon>
        <taxon>Bacillati</taxon>
        <taxon>Actinomycetota</taxon>
        <taxon>Actinomycetes</taxon>
        <taxon>Pseudonocardiales</taxon>
        <taxon>Pseudonocardiaceae</taxon>
        <taxon>Pseudonocardia</taxon>
    </lineage>
</organism>
<evidence type="ECO:0000256" key="1">
    <source>
        <dbReference type="ARBA" id="ARBA00009437"/>
    </source>
</evidence>
<comment type="caution">
    <text evidence="6">The sequence shown here is derived from an EMBL/GenBank/DDBJ whole genome shotgun (WGS) entry which is preliminary data.</text>
</comment>
<evidence type="ECO:0000313" key="6">
    <source>
        <dbReference type="EMBL" id="GAA5156174.1"/>
    </source>
</evidence>
<dbReference type="PANTHER" id="PTHR30346">
    <property type="entry name" value="TRANSCRIPTIONAL DUAL REGULATOR HCAR-RELATED"/>
    <property type="match status" value="1"/>
</dbReference>
<evidence type="ECO:0000256" key="3">
    <source>
        <dbReference type="ARBA" id="ARBA00023125"/>
    </source>
</evidence>
<gene>
    <name evidence="6" type="ORF">GCM10023321_31370</name>
</gene>
<sequence>MDAHLRDLRYFVALAEELNFTRAATERLFISQPALSKQIRQLEAALRVKLFDRDRRAVALTSAGEALLPRARQLLAQWEQTRRAVAETAAERALTVGFHTRIGRGLIPDVTERMARLAPEWRLRFRQISWRDPTAGLADGEADVAIAWLPVPDSGQLAWRVVATETRWVALPADHPLAGRPAVALAELADQPFIALPSAAGPARRFWLAADQRATPPTVVTEAQTAEETFEAVASGLGVALLAEGNTEIYRRPDVVYRPVPDLSPAELAVIWRADDDRHPVRVFAETCFRCLCAHASA</sequence>
<dbReference type="CDD" id="cd08414">
    <property type="entry name" value="PBP2_LTTR_aromatics_like"/>
    <property type="match status" value="1"/>
</dbReference>
<dbReference type="PRINTS" id="PR00039">
    <property type="entry name" value="HTHLYSR"/>
</dbReference>
<dbReference type="PANTHER" id="PTHR30346:SF0">
    <property type="entry name" value="HCA OPERON TRANSCRIPTIONAL ACTIVATOR HCAR"/>
    <property type="match status" value="1"/>
</dbReference>
<evidence type="ECO:0000313" key="7">
    <source>
        <dbReference type="Proteomes" id="UP001428817"/>
    </source>
</evidence>
<comment type="similarity">
    <text evidence="1">Belongs to the LysR transcriptional regulatory family.</text>
</comment>
<evidence type="ECO:0000256" key="4">
    <source>
        <dbReference type="ARBA" id="ARBA00023163"/>
    </source>
</evidence>
<evidence type="ECO:0000256" key="2">
    <source>
        <dbReference type="ARBA" id="ARBA00023015"/>
    </source>
</evidence>
<keyword evidence="7" id="KW-1185">Reference proteome</keyword>
<feature type="domain" description="HTH lysR-type" evidence="5">
    <location>
        <begin position="1"/>
        <end position="61"/>
    </location>
</feature>
<proteinExistence type="inferred from homology"/>
<dbReference type="SUPFAM" id="SSF53850">
    <property type="entry name" value="Periplasmic binding protein-like II"/>
    <property type="match status" value="1"/>
</dbReference>
<dbReference type="InterPro" id="IPR000847">
    <property type="entry name" value="LysR_HTH_N"/>
</dbReference>
<dbReference type="InterPro" id="IPR005119">
    <property type="entry name" value="LysR_subst-bd"/>
</dbReference>
<dbReference type="Gene3D" id="1.10.10.10">
    <property type="entry name" value="Winged helix-like DNA-binding domain superfamily/Winged helix DNA-binding domain"/>
    <property type="match status" value="1"/>
</dbReference>
<accession>A0ABP9Q9W6</accession>
<keyword evidence="3" id="KW-0238">DNA-binding</keyword>
<dbReference type="InterPro" id="IPR036390">
    <property type="entry name" value="WH_DNA-bd_sf"/>
</dbReference>
<name>A0ABP9Q9W6_9PSEU</name>
<dbReference type="Pfam" id="PF00126">
    <property type="entry name" value="HTH_1"/>
    <property type="match status" value="1"/>
</dbReference>
<keyword evidence="2" id="KW-0805">Transcription regulation</keyword>
<dbReference type="Proteomes" id="UP001428817">
    <property type="component" value="Unassembled WGS sequence"/>
</dbReference>
<evidence type="ECO:0000259" key="5">
    <source>
        <dbReference type="PROSITE" id="PS50931"/>
    </source>
</evidence>
<dbReference type="InterPro" id="IPR036388">
    <property type="entry name" value="WH-like_DNA-bd_sf"/>
</dbReference>
<reference evidence="7" key="1">
    <citation type="journal article" date="2019" name="Int. J. Syst. Evol. Microbiol.">
        <title>The Global Catalogue of Microorganisms (GCM) 10K type strain sequencing project: providing services to taxonomists for standard genome sequencing and annotation.</title>
        <authorList>
            <consortium name="The Broad Institute Genomics Platform"/>
            <consortium name="The Broad Institute Genome Sequencing Center for Infectious Disease"/>
            <person name="Wu L."/>
            <person name="Ma J."/>
        </authorList>
    </citation>
    <scope>NUCLEOTIDE SEQUENCE [LARGE SCALE GENOMIC DNA]</scope>
    <source>
        <strain evidence="7">JCM 18303</strain>
    </source>
</reference>
<dbReference type="Pfam" id="PF03466">
    <property type="entry name" value="LysR_substrate"/>
    <property type="match status" value="1"/>
</dbReference>